<organism evidence="1 2">
    <name type="scientific">Phaeobacter gallaeciensis</name>
    <dbReference type="NCBI Taxonomy" id="60890"/>
    <lineage>
        <taxon>Bacteria</taxon>
        <taxon>Pseudomonadati</taxon>
        <taxon>Pseudomonadota</taxon>
        <taxon>Alphaproteobacteria</taxon>
        <taxon>Rhodobacterales</taxon>
        <taxon>Roseobacteraceae</taxon>
        <taxon>Phaeobacter</taxon>
    </lineage>
</organism>
<accession>A0AAC9Z5S3</accession>
<sequence length="100" mass="11070">MDQPLTALERDLLACVERLVAACETSAQELRGLETRSTDGIEKKLNGLVQCVLLLMKSHLLSVKTLADLLTEEETYATLEENLQASLKLVRAAEKQLNES</sequence>
<dbReference type="Proteomes" id="UP000217545">
    <property type="component" value="Chromosome"/>
</dbReference>
<evidence type="ECO:0000313" key="2">
    <source>
        <dbReference type="Proteomes" id="UP000217545"/>
    </source>
</evidence>
<proteinExistence type="predicted"/>
<name>A0AAC9Z5S3_9RHOB</name>
<protein>
    <submittedName>
        <fullName evidence="1">Uncharacterized protein</fullName>
    </submittedName>
</protein>
<reference evidence="1 2" key="1">
    <citation type="journal article" date="2017" name="Front. Microbiol.">
        <title>Phaeobacter piscinae sp. nov., a species of the Roseobacter group and potential aquaculture probiont.</title>
        <authorList>
            <person name="Sonnenschein E.C."/>
            <person name="Phippen C.B.W."/>
            <person name="Nielsen K.F."/>
            <person name="Mateiu R.V."/>
            <person name="Melchiorsen J."/>
            <person name="Gram L."/>
            <person name="Overmann J."/>
            <person name="Freese H.M."/>
        </authorList>
    </citation>
    <scope>NUCLEOTIDE SEQUENCE [LARGE SCALE GENOMIC DNA]</scope>
    <source>
        <strain evidence="1 2">P63</strain>
    </source>
</reference>
<gene>
    <name evidence="1" type="ORF">PhaeoP63_00150</name>
</gene>
<dbReference type="AlphaFoldDB" id="A0AAC9Z5S3"/>
<dbReference type="EMBL" id="CP010784">
    <property type="protein sequence ID" value="ATF04267.1"/>
    <property type="molecule type" value="Genomic_DNA"/>
</dbReference>
<evidence type="ECO:0000313" key="1">
    <source>
        <dbReference type="EMBL" id="ATF04267.1"/>
    </source>
</evidence>